<sequence>MKETPFSFFDTVTGGQVTIYESVVDPKRYYMSPVFCITPWPDGDHEKKFLETPVSGGYEYHFRVVYFHSGMEQQAIDTLKKHGVTPGHVSPMVVSAVGYTVRGVPAATVTPLGEVGTCLHLGMAPGVLTVRVPESGNRDFRALLDSDKGVGVRIDAKCYYNAIDLKRAVLHWGVDEIRESEAYKKLATDGGQFVTAEQVHGVFQSVCKLPKFVEFSDDVFLAETLHKRADEFFKKLVDDSREWAIRNEKDAEALDAELRKGTGLKATDYQPNVQMVKFLNTVRTVTDLKTANEHAKTAFHTTTTGGNGNVGFRYGPFSIGLGASRNWVQGGSEMFKTENDYKAFRDEYLTKRGDEVIITPRSLKLVEKATLTARLSWTASAMMLQPLHMAKNFTVSQYSGPAVATKEKLLDEQKRLTQKLAEAKTAVVKQIDVLVAIPDWTETRQPDWPEHFLTAMMIQDQNQCFHGGKNEIEVALKAGTIDKDWAEKRLVGINSGCEEARKYAPKMDAHRKSLEDRRTAEKKTLLDLMKQQEDTQAELNKVSDLLARRLW</sequence>
<comment type="caution">
    <text evidence="1">The sequence shown here is derived from an EMBL/GenBank/DDBJ whole genome shotgun (WGS) entry which is preliminary data.</text>
</comment>
<evidence type="ECO:0000313" key="2">
    <source>
        <dbReference type="Proteomes" id="UP000214646"/>
    </source>
</evidence>
<evidence type="ECO:0000313" key="1">
    <source>
        <dbReference type="EMBL" id="OWK38953.1"/>
    </source>
</evidence>
<dbReference type="AlphaFoldDB" id="A0A225DD96"/>
<protein>
    <submittedName>
        <fullName evidence="1">Uncharacterized protein</fullName>
    </submittedName>
</protein>
<dbReference type="Proteomes" id="UP000214646">
    <property type="component" value="Unassembled WGS sequence"/>
</dbReference>
<organism evidence="1 2">
    <name type="scientific">Fimbriiglobus ruber</name>
    <dbReference type="NCBI Taxonomy" id="1908690"/>
    <lineage>
        <taxon>Bacteria</taxon>
        <taxon>Pseudomonadati</taxon>
        <taxon>Planctomycetota</taxon>
        <taxon>Planctomycetia</taxon>
        <taxon>Gemmatales</taxon>
        <taxon>Gemmataceae</taxon>
        <taxon>Fimbriiglobus</taxon>
    </lineage>
</organism>
<reference evidence="2" key="1">
    <citation type="submission" date="2017-06" db="EMBL/GenBank/DDBJ databases">
        <title>Genome analysis of Fimbriiglobus ruber SP5, the first member of the order Planctomycetales with confirmed chitinolytic capability.</title>
        <authorList>
            <person name="Ravin N.V."/>
            <person name="Rakitin A.L."/>
            <person name="Ivanova A.A."/>
            <person name="Beletsky A.V."/>
            <person name="Kulichevskaya I.S."/>
            <person name="Mardanov A.V."/>
            <person name="Dedysh S.N."/>
        </authorList>
    </citation>
    <scope>NUCLEOTIDE SEQUENCE [LARGE SCALE GENOMIC DNA]</scope>
    <source>
        <strain evidence="2">SP5</strain>
    </source>
</reference>
<dbReference type="EMBL" id="NIDE01000012">
    <property type="protein sequence ID" value="OWK38953.1"/>
    <property type="molecule type" value="Genomic_DNA"/>
</dbReference>
<proteinExistence type="predicted"/>
<keyword evidence="2" id="KW-1185">Reference proteome</keyword>
<gene>
    <name evidence="1" type="ORF">FRUB_06329</name>
</gene>
<name>A0A225DD96_9BACT</name>
<accession>A0A225DD96</accession>